<dbReference type="AlphaFoldDB" id="A0A8J3Z2L8"/>
<gene>
    <name evidence="1" type="ORF">Vau01_016120</name>
</gene>
<keyword evidence="2" id="KW-1185">Reference proteome</keyword>
<proteinExistence type="predicted"/>
<protein>
    <submittedName>
        <fullName evidence="1">Uncharacterized protein</fullName>
    </submittedName>
</protein>
<name>A0A8J3Z2L8_9ACTN</name>
<organism evidence="1 2">
    <name type="scientific">Virgisporangium aurantiacum</name>
    <dbReference type="NCBI Taxonomy" id="175570"/>
    <lineage>
        <taxon>Bacteria</taxon>
        <taxon>Bacillati</taxon>
        <taxon>Actinomycetota</taxon>
        <taxon>Actinomycetes</taxon>
        <taxon>Micromonosporales</taxon>
        <taxon>Micromonosporaceae</taxon>
        <taxon>Virgisporangium</taxon>
    </lineage>
</organism>
<accession>A0A8J3Z2L8</accession>
<dbReference type="EMBL" id="BOPG01000011">
    <property type="protein sequence ID" value="GIJ54096.1"/>
    <property type="molecule type" value="Genomic_DNA"/>
</dbReference>
<evidence type="ECO:0000313" key="2">
    <source>
        <dbReference type="Proteomes" id="UP000612585"/>
    </source>
</evidence>
<comment type="caution">
    <text evidence="1">The sequence shown here is derived from an EMBL/GenBank/DDBJ whole genome shotgun (WGS) entry which is preliminary data.</text>
</comment>
<dbReference type="Proteomes" id="UP000612585">
    <property type="component" value="Unassembled WGS sequence"/>
</dbReference>
<reference evidence="1" key="1">
    <citation type="submission" date="2021-01" db="EMBL/GenBank/DDBJ databases">
        <title>Whole genome shotgun sequence of Virgisporangium aurantiacum NBRC 16421.</title>
        <authorList>
            <person name="Komaki H."/>
            <person name="Tamura T."/>
        </authorList>
    </citation>
    <scope>NUCLEOTIDE SEQUENCE</scope>
    <source>
        <strain evidence="1">NBRC 16421</strain>
    </source>
</reference>
<evidence type="ECO:0000313" key="1">
    <source>
        <dbReference type="EMBL" id="GIJ54096.1"/>
    </source>
</evidence>
<sequence>MAMRAGVIRRTMLFMAERVMFVQLKTGHNTDKGPAWISRVRFNKSWKTAYWHGKTLRRWSGMFDANFYDVETHEEYWLSGPHRDQVDTRYSNIRPEIDDDIREVYEAFLRGAPLPGRERG</sequence>